<dbReference type="PANTHER" id="PTHR17490:SF16">
    <property type="entry name" value="THREONYLCARBAMOYL-AMP SYNTHASE"/>
    <property type="match status" value="1"/>
</dbReference>
<evidence type="ECO:0000256" key="10">
    <source>
        <dbReference type="ARBA" id="ARBA00029774"/>
    </source>
</evidence>
<evidence type="ECO:0000256" key="11">
    <source>
        <dbReference type="ARBA" id="ARBA00048366"/>
    </source>
</evidence>
<name>A0A9D1QFV2_9BACT</name>
<dbReference type="EMBL" id="DXHL01000033">
    <property type="protein sequence ID" value="HIW11306.1"/>
    <property type="molecule type" value="Genomic_DNA"/>
</dbReference>
<dbReference type="PANTHER" id="PTHR17490">
    <property type="entry name" value="SUA5"/>
    <property type="match status" value="1"/>
</dbReference>
<comment type="caution">
    <text evidence="13">The sequence shown here is derived from an EMBL/GenBank/DDBJ whole genome shotgun (WGS) entry which is preliminary data.</text>
</comment>
<keyword evidence="7" id="KW-0548">Nucleotidyltransferase</keyword>
<keyword evidence="8" id="KW-0547">Nucleotide-binding</keyword>
<evidence type="ECO:0000313" key="13">
    <source>
        <dbReference type="EMBL" id="HIW11306.1"/>
    </source>
</evidence>
<dbReference type="AlphaFoldDB" id="A0A9D1QFV2"/>
<dbReference type="Pfam" id="PF01300">
    <property type="entry name" value="Sua5_yciO_yrdC"/>
    <property type="match status" value="1"/>
</dbReference>
<keyword evidence="5" id="KW-0808">Transferase</keyword>
<evidence type="ECO:0000256" key="2">
    <source>
        <dbReference type="ARBA" id="ARBA00007663"/>
    </source>
</evidence>
<dbReference type="GO" id="GO:0006450">
    <property type="term" value="P:regulation of translational fidelity"/>
    <property type="evidence" value="ECO:0007669"/>
    <property type="project" value="TreeGrafter"/>
</dbReference>
<dbReference type="InterPro" id="IPR017945">
    <property type="entry name" value="DHBP_synth_RibB-like_a/b_dom"/>
</dbReference>
<dbReference type="PROSITE" id="PS51163">
    <property type="entry name" value="YRDC"/>
    <property type="match status" value="1"/>
</dbReference>
<reference evidence="13" key="2">
    <citation type="submission" date="2021-04" db="EMBL/GenBank/DDBJ databases">
        <authorList>
            <person name="Gilroy R."/>
        </authorList>
    </citation>
    <scope>NUCLEOTIDE SEQUENCE</scope>
    <source>
        <strain evidence="13">ChiBcec15-1070</strain>
    </source>
</reference>
<evidence type="ECO:0000256" key="9">
    <source>
        <dbReference type="ARBA" id="ARBA00022840"/>
    </source>
</evidence>
<dbReference type="GO" id="GO:0000049">
    <property type="term" value="F:tRNA binding"/>
    <property type="evidence" value="ECO:0007669"/>
    <property type="project" value="TreeGrafter"/>
</dbReference>
<dbReference type="GO" id="GO:0008033">
    <property type="term" value="P:tRNA processing"/>
    <property type="evidence" value="ECO:0007669"/>
    <property type="project" value="UniProtKB-KW"/>
</dbReference>
<dbReference type="NCBIfam" id="TIGR00057">
    <property type="entry name" value="L-threonylcarbamoyladenylate synthase"/>
    <property type="match status" value="1"/>
</dbReference>
<dbReference type="Gene3D" id="3.90.870.10">
    <property type="entry name" value="DHBP synthase"/>
    <property type="match status" value="1"/>
</dbReference>
<evidence type="ECO:0000256" key="6">
    <source>
        <dbReference type="ARBA" id="ARBA00022694"/>
    </source>
</evidence>
<keyword evidence="4" id="KW-0963">Cytoplasm</keyword>
<comment type="catalytic activity">
    <reaction evidence="11">
        <text>L-threonine + hydrogencarbonate + ATP = L-threonylcarbamoyladenylate + diphosphate + H2O</text>
        <dbReference type="Rhea" id="RHEA:36407"/>
        <dbReference type="ChEBI" id="CHEBI:15377"/>
        <dbReference type="ChEBI" id="CHEBI:17544"/>
        <dbReference type="ChEBI" id="CHEBI:30616"/>
        <dbReference type="ChEBI" id="CHEBI:33019"/>
        <dbReference type="ChEBI" id="CHEBI:57926"/>
        <dbReference type="ChEBI" id="CHEBI:73682"/>
        <dbReference type="EC" id="2.7.7.87"/>
    </reaction>
</comment>
<evidence type="ECO:0000259" key="12">
    <source>
        <dbReference type="PROSITE" id="PS51163"/>
    </source>
</evidence>
<feature type="domain" description="YrdC-like" evidence="12">
    <location>
        <begin position="2"/>
        <end position="190"/>
    </location>
</feature>
<accession>A0A9D1QFV2</accession>
<keyword evidence="6" id="KW-0819">tRNA processing</keyword>
<evidence type="ECO:0000256" key="4">
    <source>
        <dbReference type="ARBA" id="ARBA00022490"/>
    </source>
</evidence>
<dbReference type="GO" id="GO:0005737">
    <property type="term" value="C:cytoplasm"/>
    <property type="evidence" value="ECO:0007669"/>
    <property type="project" value="UniProtKB-SubCell"/>
</dbReference>
<evidence type="ECO:0000256" key="1">
    <source>
        <dbReference type="ARBA" id="ARBA00004496"/>
    </source>
</evidence>
<evidence type="ECO:0000313" key="14">
    <source>
        <dbReference type="Proteomes" id="UP000823926"/>
    </source>
</evidence>
<reference evidence="13" key="1">
    <citation type="journal article" date="2021" name="PeerJ">
        <title>Extensive microbial diversity within the chicken gut microbiome revealed by metagenomics and culture.</title>
        <authorList>
            <person name="Gilroy R."/>
            <person name="Ravi A."/>
            <person name="Getino M."/>
            <person name="Pursley I."/>
            <person name="Horton D.L."/>
            <person name="Alikhan N.F."/>
            <person name="Baker D."/>
            <person name="Gharbi K."/>
            <person name="Hall N."/>
            <person name="Watson M."/>
            <person name="Adriaenssens E.M."/>
            <person name="Foster-Nyarko E."/>
            <person name="Jarju S."/>
            <person name="Secka A."/>
            <person name="Antonio M."/>
            <person name="Oren A."/>
            <person name="Chaudhuri R.R."/>
            <person name="La Ragione R."/>
            <person name="Hildebrand F."/>
            <person name="Pallen M.J."/>
        </authorList>
    </citation>
    <scope>NUCLEOTIDE SEQUENCE</scope>
    <source>
        <strain evidence="13">ChiBcec15-1070</strain>
    </source>
</reference>
<dbReference type="GO" id="GO:0003725">
    <property type="term" value="F:double-stranded RNA binding"/>
    <property type="evidence" value="ECO:0007669"/>
    <property type="project" value="InterPro"/>
</dbReference>
<evidence type="ECO:0000256" key="8">
    <source>
        <dbReference type="ARBA" id="ARBA00022741"/>
    </source>
</evidence>
<dbReference type="EC" id="2.7.7.87" evidence="3"/>
<comment type="subcellular location">
    <subcellularLocation>
        <location evidence="1">Cytoplasm</location>
    </subcellularLocation>
</comment>
<dbReference type="GO" id="GO:0005524">
    <property type="term" value="F:ATP binding"/>
    <property type="evidence" value="ECO:0007669"/>
    <property type="project" value="UniProtKB-KW"/>
</dbReference>
<evidence type="ECO:0000256" key="5">
    <source>
        <dbReference type="ARBA" id="ARBA00022679"/>
    </source>
</evidence>
<dbReference type="InterPro" id="IPR050156">
    <property type="entry name" value="TC-AMP_synthase_SUA5"/>
</dbReference>
<sequence>MEEQIQQALEVLKRGGLILYPTDTVWGIGCDATQADAVARIFALKRRDDAKSMIVLLDRPEQVVRWVQEVPSVAWELWEAAEGANPLTLILPEGRGVAENLLPAGKTLAIRLVQNEFCKRLIHRLGRPLVSTSANLSGEPTPATFDQIPAVIREGVDWVADTSMEEPSATHKASSIIRLDRDGSFTILRA</sequence>
<protein>
    <recommendedName>
        <fullName evidence="10">L-threonylcarbamoyladenylate synthase</fullName>
        <ecNumber evidence="3">2.7.7.87</ecNumber>
    </recommendedName>
    <alternativeName>
        <fullName evidence="10">L-threonylcarbamoyladenylate synthase</fullName>
    </alternativeName>
</protein>
<evidence type="ECO:0000256" key="7">
    <source>
        <dbReference type="ARBA" id="ARBA00022695"/>
    </source>
</evidence>
<gene>
    <name evidence="13" type="ORF">H9888_07410</name>
</gene>
<organism evidence="13 14">
    <name type="scientific">Candidatus Rikenella faecigallinarum</name>
    <dbReference type="NCBI Taxonomy" id="2838745"/>
    <lineage>
        <taxon>Bacteria</taxon>
        <taxon>Pseudomonadati</taxon>
        <taxon>Bacteroidota</taxon>
        <taxon>Bacteroidia</taxon>
        <taxon>Bacteroidales</taxon>
        <taxon>Rikenellaceae</taxon>
        <taxon>Rikenella</taxon>
    </lineage>
</organism>
<dbReference type="GO" id="GO:0061710">
    <property type="term" value="F:L-threonylcarbamoyladenylate synthase"/>
    <property type="evidence" value="ECO:0007669"/>
    <property type="project" value="UniProtKB-EC"/>
</dbReference>
<dbReference type="SUPFAM" id="SSF55821">
    <property type="entry name" value="YrdC/RibB"/>
    <property type="match status" value="1"/>
</dbReference>
<dbReference type="InterPro" id="IPR006070">
    <property type="entry name" value="Sua5-like_dom"/>
</dbReference>
<comment type="similarity">
    <text evidence="2">Belongs to the SUA5 family.</text>
</comment>
<proteinExistence type="inferred from homology"/>
<evidence type="ECO:0000256" key="3">
    <source>
        <dbReference type="ARBA" id="ARBA00012584"/>
    </source>
</evidence>
<keyword evidence="9" id="KW-0067">ATP-binding</keyword>
<dbReference type="Proteomes" id="UP000823926">
    <property type="component" value="Unassembled WGS sequence"/>
</dbReference>